<evidence type="ECO:0000313" key="4">
    <source>
        <dbReference type="EMBL" id="CAF4085078.1"/>
    </source>
</evidence>
<keyword evidence="7" id="KW-1185">Reference proteome</keyword>
<dbReference type="Proteomes" id="UP000663842">
    <property type="component" value="Unassembled WGS sequence"/>
</dbReference>
<evidence type="ECO:0000313" key="5">
    <source>
        <dbReference type="EMBL" id="CAF4088289.1"/>
    </source>
</evidence>
<dbReference type="EMBL" id="CAJOBG010007008">
    <property type="protein sequence ID" value="CAF4204084.1"/>
    <property type="molecule type" value="Genomic_DNA"/>
</dbReference>
<dbReference type="EMBL" id="CAJOBF010003380">
    <property type="protein sequence ID" value="CAF4088289.1"/>
    <property type="molecule type" value="Genomic_DNA"/>
</dbReference>
<name>A0A820B8X8_9BILA</name>
<dbReference type="EMBL" id="CAJNRG010000058">
    <property type="protein sequence ID" value="CAF1956823.1"/>
    <property type="molecule type" value="Genomic_DNA"/>
</dbReference>
<comment type="caution">
    <text evidence="6">The sequence shown here is derived from an EMBL/GenBank/DDBJ whole genome shotgun (WGS) entry which is preliminary data.</text>
</comment>
<evidence type="ECO:0000313" key="2">
    <source>
        <dbReference type="EMBL" id="CAF1956823.1"/>
    </source>
</evidence>
<dbReference type="EMBL" id="CAJOBH010003658">
    <property type="protein sequence ID" value="CAF3960833.1"/>
    <property type="molecule type" value="Genomic_DNA"/>
</dbReference>
<organism evidence="6 7">
    <name type="scientific">Rotaria magnacalcarata</name>
    <dbReference type="NCBI Taxonomy" id="392030"/>
    <lineage>
        <taxon>Eukaryota</taxon>
        <taxon>Metazoa</taxon>
        <taxon>Spiralia</taxon>
        <taxon>Gnathifera</taxon>
        <taxon>Rotifera</taxon>
        <taxon>Eurotatoria</taxon>
        <taxon>Bdelloidea</taxon>
        <taxon>Philodinida</taxon>
        <taxon>Philodinidae</taxon>
        <taxon>Rotaria</taxon>
    </lineage>
</organism>
<evidence type="ECO:0000313" key="7">
    <source>
        <dbReference type="Proteomes" id="UP000663866"/>
    </source>
</evidence>
<dbReference type="Gene3D" id="3.40.50.300">
    <property type="entry name" value="P-loop containing nucleotide triphosphate hydrolases"/>
    <property type="match status" value="1"/>
</dbReference>
<accession>A0A820B8X8</accession>
<protein>
    <recommendedName>
        <fullName evidence="1">G domain-containing protein</fullName>
    </recommendedName>
</protein>
<dbReference type="CDD" id="cd00882">
    <property type="entry name" value="Ras_like_GTPase"/>
    <property type="match status" value="1"/>
</dbReference>
<dbReference type="Proteomes" id="UP000663866">
    <property type="component" value="Unassembled WGS sequence"/>
</dbReference>
<dbReference type="Proteomes" id="UP000681720">
    <property type="component" value="Unassembled WGS sequence"/>
</dbReference>
<gene>
    <name evidence="3" type="ORF">BYL167_LOCUS11533</name>
    <name evidence="4" type="ORF">GIL414_LOCUS16288</name>
    <name evidence="6" type="ORF">OVN521_LOCUS26547</name>
    <name evidence="5" type="ORF">UXM345_LOCUS21506</name>
    <name evidence="2" type="ORF">XDN619_LOCUS1162</name>
</gene>
<evidence type="ECO:0000313" key="6">
    <source>
        <dbReference type="EMBL" id="CAF4204084.1"/>
    </source>
</evidence>
<evidence type="ECO:0000313" key="3">
    <source>
        <dbReference type="EMBL" id="CAF3960833.1"/>
    </source>
</evidence>
<evidence type="ECO:0000259" key="1">
    <source>
        <dbReference type="Pfam" id="PF01926"/>
    </source>
</evidence>
<dbReference type="Proteomes" id="UP000681967">
    <property type="component" value="Unassembled WGS sequence"/>
</dbReference>
<dbReference type="GO" id="GO:0005525">
    <property type="term" value="F:GTP binding"/>
    <property type="evidence" value="ECO:0007669"/>
    <property type="project" value="InterPro"/>
</dbReference>
<proteinExistence type="predicted"/>
<dbReference type="Proteomes" id="UP000663887">
    <property type="component" value="Unassembled WGS sequence"/>
</dbReference>
<dbReference type="InterPro" id="IPR006073">
    <property type="entry name" value="GTP-bd"/>
</dbReference>
<reference evidence="6" key="1">
    <citation type="submission" date="2021-02" db="EMBL/GenBank/DDBJ databases">
        <authorList>
            <person name="Nowell W R."/>
        </authorList>
    </citation>
    <scope>NUCLEOTIDE SEQUENCE</scope>
</reference>
<dbReference type="InterPro" id="IPR027417">
    <property type="entry name" value="P-loop_NTPase"/>
</dbReference>
<dbReference type="AlphaFoldDB" id="A0A820B8X8"/>
<sequence>MTSTTIDVHFKQTDEIIQVPVSLRSTMKDIIQYVYENSKLNEKIDCTDYYLVLLHNDKFLKNETTVEETEVLTMENPRFQLREKIEIREQIAALVSRNSSIDEDENSAKPQILINDKQSIETTNTNEKVRTDIISLVPFWAMWSLMASSEVDISNNPPHDQLVTESSIKKTSTPELHLALSNQQKSEATVEWQQNDVPPMTQSETFTITGLFSDNCSVTCEKLQSLDTSESSSTAKTSLASNISDSCSSYSLDIQSTQEANLTRRSVLADTYLRVTSAIQDVIVAATRDPIARRDISNKFNEINIVLCGSPRVGKSSLINAICQRTLAKTSAGLDSCTHAVSRYIIKGSSEKESEIINYQYNFWDTPGFENWTQEEIQNNLERIFKKPKSDILCMIYCASPGSFANLQQLRWLLDECMRKQIFCALVCTNKWGGQKRQREAIMKDFQQLLENYNTKTREENGIIYFGKKGLCTAVNSEKFVDEDVDKMFEQSGIDELILGIMESLDDEKLREWCKVVLENKPFWKNLFNFPGQLESLWNRLLQRA</sequence>
<dbReference type="EMBL" id="CAJOBJ010007407">
    <property type="protein sequence ID" value="CAF4085078.1"/>
    <property type="molecule type" value="Genomic_DNA"/>
</dbReference>
<dbReference type="SUPFAM" id="SSF52540">
    <property type="entry name" value="P-loop containing nucleoside triphosphate hydrolases"/>
    <property type="match status" value="1"/>
</dbReference>
<feature type="domain" description="G" evidence="1">
    <location>
        <begin position="305"/>
        <end position="416"/>
    </location>
</feature>
<dbReference type="Pfam" id="PF01926">
    <property type="entry name" value="MMR_HSR1"/>
    <property type="match status" value="1"/>
</dbReference>